<dbReference type="InterPro" id="IPR007560">
    <property type="entry name" value="Restrct_endonuc_IV_Mrr"/>
</dbReference>
<evidence type="ECO:0000313" key="3">
    <source>
        <dbReference type="Proteomes" id="UP000183015"/>
    </source>
</evidence>
<dbReference type="AlphaFoldDB" id="A0A1H7WU46"/>
<dbReference type="PANTHER" id="PTHR30015">
    <property type="entry name" value="MRR RESTRICTION SYSTEM PROTEIN"/>
    <property type="match status" value="1"/>
</dbReference>
<sequence>MSLFRPTPPGNWSLFFSAHAMLTREEESDETDELLQASWAIWQEGVPGGDTPCTVTRGFPALRAARQILPDLRDFPQIFTDPLEAVDRLASFAALLERVRGAIAAEKRQAAHSRFLRPSQGFDRFRVSDSDVRAVHGDWAPAVSEALRVYRTPRLDTPIPGYLEDFNVFRHAEGIVDRARLLHAAVTETAAAVAFLDVDHLEQHHAAYEASELELRTASGIDAHHWRTLRLLQFRVEGHAERLDRPDVDRETIGDIQQDLWEHDLDLRDAVLDARSEGVESELTACSAYFDLLEAVQLLRLDLDRHPAKAPGWKPRPLDLTMPDVVAQYRAESLDTVSDCLALAREALDRAGDATQHDSFFRSFSREEDAKLPETLRMLHARLQIENERQGPTFVTIRMEMAQKQLPAVAADLERTLGITDAAPRDAPAAGFAALAPDEFEHAIAALLRANGCAAERNGGTGDLGADVVATTPRGSKIVVQCKRYDPRRPVGSPDMQRFAGTVFAVHRADLALFVTTSTFTDAAASFAGEVGITLIDGIRLRAWATGTYDPTEGI</sequence>
<protein>
    <submittedName>
        <fullName evidence="2">Restriction endonuclease</fullName>
    </submittedName>
</protein>
<feature type="domain" description="Restriction endonuclease type IV Mrr" evidence="1">
    <location>
        <begin position="434"/>
        <end position="544"/>
    </location>
</feature>
<dbReference type="eggNOG" id="COG1787">
    <property type="taxonomic scope" value="Bacteria"/>
</dbReference>
<name>A0A1H7WU46_STRJI</name>
<dbReference type="InterPro" id="IPR011335">
    <property type="entry name" value="Restrct_endonuc-II-like"/>
</dbReference>
<dbReference type="InterPro" id="IPR011856">
    <property type="entry name" value="tRNA_endonuc-like_dom_sf"/>
</dbReference>
<dbReference type="Pfam" id="PF04471">
    <property type="entry name" value="Mrr_cat"/>
    <property type="match status" value="1"/>
</dbReference>
<dbReference type="Proteomes" id="UP000183015">
    <property type="component" value="Unassembled WGS sequence"/>
</dbReference>
<dbReference type="STRING" id="235985.SAMN05414137_121106"/>
<keyword evidence="3" id="KW-1185">Reference proteome</keyword>
<dbReference type="InterPro" id="IPR052906">
    <property type="entry name" value="Type_IV_Methyl-Rstrct_Enzyme"/>
</dbReference>
<proteinExistence type="predicted"/>
<dbReference type="Gene3D" id="3.40.1350.10">
    <property type="match status" value="1"/>
</dbReference>
<keyword evidence="2" id="KW-0255">Endonuclease</keyword>
<organism evidence="2 3">
    <name type="scientific">Streptacidiphilus jiangxiensis</name>
    <dbReference type="NCBI Taxonomy" id="235985"/>
    <lineage>
        <taxon>Bacteria</taxon>
        <taxon>Bacillati</taxon>
        <taxon>Actinomycetota</taxon>
        <taxon>Actinomycetes</taxon>
        <taxon>Kitasatosporales</taxon>
        <taxon>Streptomycetaceae</taxon>
        <taxon>Streptacidiphilus</taxon>
    </lineage>
</organism>
<dbReference type="GO" id="GO:0003677">
    <property type="term" value="F:DNA binding"/>
    <property type="evidence" value="ECO:0007669"/>
    <property type="project" value="InterPro"/>
</dbReference>
<dbReference type="GO" id="GO:0009307">
    <property type="term" value="P:DNA restriction-modification system"/>
    <property type="evidence" value="ECO:0007669"/>
    <property type="project" value="InterPro"/>
</dbReference>
<accession>A0A1H7WU46</accession>
<dbReference type="GO" id="GO:0015666">
    <property type="term" value="F:restriction endodeoxyribonuclease activity"/>
    <property type="evidence" value="ECO:0007669"/>
    <property type="project" value="TreeGrafter"/>
</dbReference>
<keyword evidence="2" id="KW-0378">Hydrolase</keyword>
<evidence type="ECO:0000313" key="2">
    <source>
        <dbReference type="EMBL" id="SEM24417.1"/>
    </source>
</evidence>
<reference evidence="3" key="1">
    <citation type="submission" date="2016-10" db="EMBL/GenBank/DDBJ databases">
        <authorList>
            <person name="Varghese N."/>
        </authorList>
    </citation>
    <scope>NUCLEOTIDE SEQUENCE [LARGE SCALE GENOMIC DNA]</scope>
    <source>
        <strain evidence="3">DSM 45096 / BCRC 16803 / CGMCC 4.1857 / CIP 109030 / JCM 12277 / KCTC 19219 / NBRC 100920 / 33214</strain>
    </source>
</reference>
<dbReference type="EMBL" id="FOAZ01000021">
    <property type="protein sequence ID" value="SEM24417.1"/>
    <property type="molecule type" value="Genomic_DNA"/>
</dbReference>
<gene>
    <name evidence="2" type="ORF">SAMN05414137_121106</name>
</gene>
<dbReference type="SUPFAM" id="SSF52980">
    <property type="entry name" value="Restriction endonuclease-like"/>
    <property type="match status" value="1"/>
</dbReference>
<evidence type="ECO:0000259" key="1">
    <source>
        <dbReference type="Pfam" id="PF04471"/>
    </source>
</evidence>
<dbReference type="PANTHER" id="PTHR30015:SF6">
    <property type="entry name" value="SLL1429 PROTEIN"/>
    <property type="match status" value="1"/>
</dbReference>
<keyword evidence="2" id="KW-0540">Nuclease</keyword>